<protein>
    <submittedName>
        <fullName evidence="3">N-acetyltransferase</fullName>
    </submittedName>
</protein>
<evidence type="ECO:0000256" key="2">
    <source>
        <dbReference type="ARBA" id="ARBA00023315"/>
    </source>
</evidence>
<dbReference type="RefSeq" id="WP_003356279.1">
    <property type="nucleotide sequence ID" value="NZ_AP025140.1"/>
</dbReference>
<dbReference type="OMA" id="VAIYPEF"/>
<evidence type="ECO:0000256" key="1">
    <source>
        <dbReference type="ARBA" id="ARBA00022679"/>
    </source>
</evidence>
<evidence type="ECO:0000313" key="4">
    <source>
        <dbReference type="Proteomes" id="UP000473887"/>
    </source>
</evidence>
<dbReference type="InterPro" id="IPR016181">
    <property type="entry name" value="Acyl_CoA_acyltransferase"/>
</dbReference>
<dbReference type="AlphaFoldDB" id="A0A0M0A4N6"/>
<dbReference type="SUPFAM" id="SSF55729">
    <property type="entry name" value="Acyl-CoA N-acyltransferases (Nat)"/>
    <property type="match status" value="1"/>
</dbReference>
<evidence type="ECO:0000313" key="3">
    <source>
        <dbReference type="EMBL" id="NEZ93498.1"/>
    </source>
</evidence>
<gene>
    <name evidence="3" type="ORF">EXM69_16495</name>
</gene>
<organism evidence="3 4">
    <name type="scientific">Clostridium botulinum</name>
    <dbReference type="NCBI Taxonomy" id="1491"/>
    <lineage>
        <taxon>Bacteria</taxon>
        <taxon>Bacillati</taxon>
        <taxon>Bacillota</taxon>
        <taxon>Clostridia</taxon>
        <taxon>Eubacteriales</taxon>
        <taxon>Clostridiaceae</taxon>
        <taxon>Clostridium</taxon>
    </lineage>
</organism>
<comment type="caution">
    <text evidence="3">The sequence shown here is derived from an EMBL/GenBank/DDBJ whole genome shotgun (WGS) entry which is preliminary data.</text>
</comment>
<name>A0A0M0A4N6_CLOBO</name>
<dbReference type="PROSITE" id="PS51186">
    <property type="entry name" value="GNAT"/>
    <property type="match status" value="1"/>
</dbReference>
<accession>A0A0M0A4N6</accession>
<dbReference type="OrthoDB" id="1904101at2"/>
<dbReference type="Proteomes" id="UP000473887">
    <property type="component" value="Unassembled WGS sequence"/>
</dbReference>
<dbReference type="Pfam" id="PF00583">
    <property type="entry name" value="Acetyltransf_1"/>
    <property type="match status" value="1"/>
</dbReference>
<keyword evidence="1 3" id="KW-0808">Transferase</keyword>
<reference evidence="3 4" key="1">
    <citation type="submission" date="2019-02" db="EMBL/GenBank/DDBJ databases">
        <title>Genome sequencing of Clostridium botulinum clinical isolates.</title>
        <authorList>
            <person name="Brunt J."/>
            <person name="Van Vliet A.H.M."/>
            <person name="Stringer S.C."/>
            <person name="Grant K.A."/>
            <person name="Carter A.C."/>
            <person name="Peck M.W."/>
        </authorList>
    </citation>
    <scope>NUCLEOTIDE SEQUENCE [LARGE SCALE GENOMIC DNA]</scope>
    <source>
        <strain evidence="3 4">H142660711</strain>
    </source>
</reference>
<dbReference type="InterPro" id="IPR050680">
    <property type="entry name" value="YpeA/RimI_acetyltransf"/>
</dbReference>
<dbReference type="PANTHER" id="PTHR43420">
    <property type="entry name" value="ACETYLTRANSFERASE"/>
    <property type="match status" value="1"/>
</dbReference>
<dbReference type="CDD" id="cd04301">
    <property type="entry name" value="NAT_SF"/>
    <property type="match status" value="1"/>
</dbReference>
<sequence>MKELFIVEKSRYNLKYISVAEKEGNVLGVIILIPYNELDSLSFKTYKKVIHYYESVYDKFNYILYNFKYTIFRECRKGNLYIANVATVKESRGLGIGKLLMKYAEETAKKKGFKGISLVAKNENVSNFYKKLKYKKTLDIRIFGGKIIKMSKFIL</sequence>
<dbReference type="InterPro" id="IPR000182">
    <property type="entry name" value="GNAT_dom"/>
</dbReference>
<keyword evidence="2" id="KW-0012">Acyltransferase</keyword>
<dbReference type="GO" id="GO:0016747">
    <property type="term" value="F:acyltransferase activity, transferring groups other than amino-acyl groups"/>
    <property type="evidence" value="ECO:0007669"/>
    <property type="project" value="InterPro"/>
</dbReference>
<dbReference type="EMBL" id="SGKC01000041">
    <property type="protein sequence ID" value="NEZ93498.1"/>
    <property type="molecule type" value="Genomic_DNA"/>
</dbReference>
<proteinExistence type="predicted"/>
<dbReference type="Gene3D" id="3.40.630.30">
    <property type="match status" value="1"/>
</dbReference>
<dbReference type="GeneID" id="5185337"/>